<feature type="chain" id="PRO_5045087035" description="Lipoprotein" evidence="1">
    <location>
        <begin position="21"/>
        <end position="101"/>
    </location>
</feature>
<sequence length="101" mass="10745">MPRKPFLTACLMSVSLGAAVASCGTLGAVRPPVEDLRVQPKPVPPDDVLNSRIAGELHDNAVEAWGEAGWAQVGRLCRFHRELGMKGLSCPPPPELPPRPG</sequence>
<dbReference type="Proteomes" id="UP000638918">
    <property type="component" value="Unassembled WGS sequence"/>
</dbReference>
<dbReference type="EMBL" id="JACSQU010000001">
    <property type="protein sequence ID" value="MBD7939996.1"/>
    <property type="molecule type" value="Genomic_DNA"/>
</dbReference>
<dbReference type="PROSITE" id="PS51257">
    <property type="entry name" value="PROKAR_LIPOPROTEIN"/>
    <property type="match status" value="1"/>
</dbReference>
<evidence type="ECO:0000256" key="1">
    <source>
        <dbReference type="SAM" id="SignalP"/>
    </source>
</evidence>
<protein>
    <recommendedName>
        <fullName evidence="4">Lipoprotein</fullName>
    </recommendedName>
</protein>
<accession>A0ABR8QWT6</accession>
<keyword evidence="1" id="KW-0732">Signal</keyword>
<dbReference type="RefSeq" id="WP_191742479.1">
    <property type="nucleotide sequence ID" value="NZ_JACSQU010000001.1"/>
</dbReference>
<reference evidence="2 3" key="1">
    <citation type="submission" date="2020-08" db="EMBL/GenBank/DDBJ databases">
        <title>A Genomic Blueprint of the Chicken Gut Microbiome.</title>
        <authorList>
            <person name="Gilroy R."/>
            <person name="Ravi A."/>
            <person name="Getino M."/>
            <person name="Pursley I."/>
            <person name="Horton D.L."/>
            <person name="Alikhan N.-F."/>
            <person name="Baker D."/>
            <person name="Gharbi K."/>
            <person name="Hall N."/>
            <person name="Watson M."/>
            <person name="Adriaenssens E.M."/>
            <person name="Foster-Nyarko E."/>
            <person name="Jarju S."/>
            <person name="Secka A."/>
            <person name="Antonio M."/>
            <person name="Oren A."/>
            <person name="Chaudhuri R."/>
            <person name="La Ragione R.M."/>
            <person name="Hildebrand F."/>
            <person name="Pallen M.J."/>
        </authorList>
    </citation>
    <scope>NUCLEOTIDE SEQUENCE [LARGE SCALE GENOMIC DNA]</scope>
    <source>
        <strain evidence="2 3">Sa3CVA3</strain>
    </source>
</reference>
<keyword evidence="3" id="KW-1185">Reference proteome</keyword>
<proteinExistence type="predicted"/>
<name>A0ABR8QWT6_9CAUL</name>
<evidence type="ECO:0000313" key="2">
    <source>
        <dbReference type="EMBL" id="MBD7939996.1"/>
    </source>
</evidence>
<feature type="signal peptide" evidence="1">
    <location>
        <begin position="1"/>
        <end position="20"/>
    </location>
</feature>
<evidence type="ECO:0000313" key="3">
    <source>
        <dbReference type="Proteomes" id="UP000638918"/>
    </source>
</evidence>
<evidence type="ECO:0008006" key="4">
    <source>
        <dbReference type="Google" id="ProtNLM"/>
    </source>
</evidence>
<organism evidence="2 3">
    <name type="scientific">Brevundimonas guildfordensis</name>
    <dbReference type="NCBI Taxonomy" id="2762241"/>
    <lineage>
        <taxon>Bacteria</taxon>
        <taxon>Pseudomonadati</taxon>
        <taxon>Pseudomonadota</taxon>
        <taxon>Alphaproteobacteria</taxon>
        <taxon>Caulobacterales</taxon>
        <taxon>Caulobacteraceae</taxon>
        <taxon>Brevundimonas</taxon>
    </lineage>
</organism>
<comment type="caution">
    <text evidence="2">The sequence shown here is derived from an EMBL/GenBank/DDBJ whole genome shotgun (WGS) entry which is preliminary data.</text>
</comment>
<gene>
    <name evidence="2" type="ORF">H9656_01170</name>
</gene>